<sequence length="219" mass="24918">MPAATQSEVNALYGQIRKRLVESGEWDRISLLLMYKLNEEGWVDEVRGQTKDAGVAQRFLEQARVMEPLSLRKLLEGAGADAHGELPSFDLRPARIIDIYLILSWCTSISTRHCQEPNHYHDPPILGEAIRNLTERDHYDALQVVFFIRYPSLHDLNFIVNHLRAYPDFTVSFDDLAFGADICTVVINLYLNITSRQRLPDDASSAYLTTSDISSRGNH</sequence>
<comment type="caution">
    <text evidence="1">The sequence shown here is derived from an EMBL/GenBank/DDBJ whole genome shotgun (WGS) entry which is preliminary data.</text>
</comment>
<dbReference type="Proteomes" id="UP000310158">
    <property type="component" value="Unassembled WGS sequence"/>
</dbReference>
<evidence type="ECO:0000313" key="1">
    <source>
        <dbReference type="EMBL" id="THH10900.1"/>
    </source>
</evidence>
<evidence type="ECO:0000313" key="2">
    <source>
        <dbReference type="Proteomes" id="UP000310158"/>
    </source>
</evidence>
<dbReference type="GO" id="GO:0000124">
    <property type="term" value="C:SAGA complex"/>
    <property type="evidence" value="ECO:0007669"/>
    <property type="project" value="InterPro"/>
</dbReference>
<dbReference type="Pfam" id="PF10163">
    <property type="entry name" value="EnY2"/>
    <property type="match status" value="1"/>
</dbReference>
<dbReference type="OrthoDB" id="6221744at2759"/>
<dbReference type="InterPro" id="IPR038212">
    <property type="entry name" value="TF_EnY2_sf"/>
</dbReference>
<proteinExistence type="predicted"/>
<keyword evidence="2" id="KW-1185">Reference proteome</keyword>
<name>A0A4S4LLM1_9AGAM</name>
<dbReference type="AlphaFoldDB" id="A0A4S4LLM1"/>
<reference evidence="1 2" key="1">
    <citation type="submission" date="2019-02" db="EMBL/GenBank/DDBJ databases">
        <title>Genome sequencing of the rare red list fungi Bondarzewia mesenterica.</title>
        <authorList>
            <person name="Buettner E."/>
            <person name="Kellner H."/>
        </authorList>
    </citation>
    <scope>NUCLEOTIDE SEQUENCE [LARGE SCALE GENOMIC DNA]</scope>
    <source>
        <strain evidence="1 2">DSM 108281</strain>
    </source>
</reference>
<protein>
    <submittedName>
        <fullName evidence="1">Uncharacterized protein</fullName>
    </submittedName>
</protein>
<dbReference type="InterPro" id="IPR018783">
    <property type="entry name" value="TF_ENY2"/>
</dbReference>
<dbReference type="GO" id="GO:0006406">
    <property type="term" value="P:mRNA export from nucleus"/>
    <property type="evidence" value="ECO:0007669"/>
    <property type="project" value="InterPro"/>
</dbReference>
<dbReference type="Gene3D" id="1.10.246.140">
    <property type="match status" value="1"/>
</dbReference>
<accession>A0A4S4LLM1</accession>
<dbReference type="GO" id="GO:0005643">
    <property type="term" value="C:nuclear pore"/>
    <property type="evidence" value="ECO:0007669"/>
    <property type="project" value="InterPro"/>
</dbReference>
<dbReference type="GO" id="GO:0003713">
    <property type="term" value="F:transcription coactivator activity"/>
    <property type="evidence" value="ECO:0007669"/>
    <property type="project" value="InterPro"/>
</dbReference>
<organism evidence="1 2">
    <name type="scientific">Bondarzewia mesenterica</name>
    <dbReference type="NCBI Taxonomy" id="1095465"/>
    <lineage>
        <taxon>Eukaryota</taxon>
        <taxon>Fungi</taxon>
        <taxon>Dikarya</taxon>
        <taxon>Basidiomycota</taxon>
        <taxon>Agaricomycotina</taxon>
        <taxon>Agaricomycetes</taxon>
        <taxon>Russulales</taxon>
        <taxon>Bondarzewiaceae</taxon>
        <taxon>Bondarzewia</taxon>
    </lineage>
</organism>
<gene>
    <name evidence="1" type="ORF">EW146_g8223</name>
</gene>
<dbReference type="EMBL" id="SGPL01000543">
    <property type="protein sequence ID" value="THH10900.1"/>
    <property type="molecule type" value="Genomic_DNA"/>
</dbReference>